<sequence length="305" mass="33033">MTEPSVAVARAYGLGEPLRPSVYAARGELGRIWRLDTTGGTWAVKELLVPVEEGDVRADFAYQLAAAETGIRLPPPRLTLDGAVLFEGFRVYTWVDLADGEQVTAAELGAVTAGLHRIGHPADGPVIPWFTDPVGRDRWEALAEAARSAGAAWAGALEGVLPELVALDALVVPPDPGSLTTCHRDVNVENVRRARDGGVVVLDWENCGTARPGWELAKILAGLSPQDAERAYRAYQDEDGPEVIKEAADFSMAIAEQGHLLEFYARRALSPQESEENRSRAHARMRTKLGLPLTRARIDAFLAAR</sequence>
<dbReference type="Proteomes" id="UP001596058">
    <property type="component" value="Unassembled WGS sequence"/>
</dbReference>
<name>A0ABW1DDX6_9ACTN</name>
<dbReference type="EMBL" id="JBHSPA010000118">
    <property type="protein sequence ID" value="MFC5835148.1"/>
    <property type="molecule type" value="Genomic_DNA"/>
</dbReference>
<comment type="caution">
    <text evidence="2">The sequence shown here is derived from an EMBL/GenBank/DDBJ whole genome shotgun (WGS) entry which is preliminary data.</text>
</comment>
<protein>
    <submittedName>
        <fullName evidence="2">Phosphotransferase</fullName>
    </submittedName>
</protein>
<dbReference type="Pfam" id="PF01636">
    <property type="entry name" value="APH"/>
    <property type="match status" value="1"/>
</dbReference>
<proteinExistence type="predicted"/>
<dbReference type="Gene3D" id="3.90.1200.10">
    <property type="match status" value="1"/>
</dbReference>
<dbReference type="InterPro" id="IPR002575">
    <property type="entry name" value="Aminoglycoside_PTrfase"/>
</dbReference>
<reference evidence="3" key="1">
    <citation type="journal article" date="2019" name="Int. J. Syst. Evol. Microbiol.">
        <title>The Global Catalogue of Microorganisms (GCM) 10K type strain sequencing project: providing services to taxonomists for standard genome sequencing and annotation.</title>
        <authorList>
            <consortium name="The Broad Institute Genomics Platform"/>
            <consortium name="The Broad Institute Genome Sequencing Center for Infectious Disease"/>
            <person name="Wu L."/>
            <person name="Ma J."/>
        </authorList>
    </citation>
    <scope>NUCLEOTIDE SEQUENCE [LARGE SCALE GENOMIC DNA]</scope>
    <source>
        <strain evidence="3">CCUG 53903</strain>
    </source>
</reference>
<evidence type="ECO:0000313" key="2">
    <source>
        <dbReference type="EMBL" id="MFC5835148.1"/>
    </source>
</evidence>
<organism evidence="2 3">
    <name type="scientific">Nonomuraea insulae</name>
    <dbReference type="NCBI Taxonomy" id="1616787"/>
    <lineage>
        <taxon>Bacteria</taxon>
        <taxon>Bacillati</taxon>
        <taxon>Actinomycetota</taxon>
        <taxon>Actinomycetes</taxon>
        <taxon>Streptosporangiales</taxon>
        <taxon>Streptosporangiaceae</taxon>
        <taxon>Nonomuraea</taxon>
    </lineage>
</organism>
<gene>
    <name evidence="2" type="ORF">ACFPZ3_65910</name>
</gene>
<accession>A0ABW1DDX6</accession>
<keyword evidence="3" id="KW-1185">Reference proteome</keyword>
<dbReference type="SUPFAM" id="SSF56112">
    <property type="entry name" value="Protein kinase-like (PK-like)"/>
    <property type="match status" value="1"/>
</dbReference>
<evidence type="ECO:0000259" key="1">
    <source>
        <dbReference type="Pfam" id="PF01636"/>
    </source>
</evidence>
<dbReference type="RefSeq" id="WP_379524561.1">
    <property type="nucleotide sequence ID" value="NZ_JBHSPA010000118.1"/>
</dbReference>
<feature type="domain" description="Aminoglycoside phosphotransferase" evidence="1">
    <location>
        <begin position="27"/>
        <end position="240"/>
    </location>
</feature>
<dbReference type="InterPro" id="IPR011009">
    <property type="entry name" value="Kinase-like_dom_sf"/>
</dbReference>
<evidence type="ECO:0000313" key="3">
    <source>
        <dbReference type="Proteomes" id="UP001596058"/>
    </source>
</evidence>